<dbReference type="InterPro" id="IPR052652">
    <property type="entry name" value="Telomerase_Complex_Comp"/>
</dbReference>
<dbReference type="GO" id="GO:0070034">
    <property type="term" value="F:telomerase RNA binding"/>
    <property type="evidence" value="ECO:0007669"/>
    <property type="project" value="TreeGrafter"/>
</dbReference>
<feature type="region of interest" description="Disordered" evidence="1">
    <location>
        <begin position="1"/>
        <end position="20"/>
    </location>
</feature>
<dbReference type="Pfam" id="PF05731">
    <property type="entry name" value="TROVE"/>
    <property type="match status" value="1"/>
</dbReference>
<dbReference type="InterPro" id="IPR008858">
    <property type="entry name" value="TROVE_dom"/>
</dbReference>
<sequence>MPEDESEQLQEEDDTLGSEIQEEDEGVAVKEKKLMFLSMVCCSLVEGAHFGNPPGLLQKKLMKICKSLAECEPEFILKVALYARQELNIRSTANFLLALASYLQPCRPHVRRYFCHVVQLPSDWMQVAKLYQSLAGEEGTLAPMPSCLRAGMADKFRQFDAYQLAKYNTRKSRGKQRHKPKAAKSERNTSWDNWKKHKLGRNPVFAARYKALQKTVPHRSALLFPKSIARALGPSPCWHSHAIAGASNMGSRTELPWEQGCCLGRTDWYVEELTAFIHFAGAHLTIGH</sequence>
<dbReference type="Proteomes" id="UP000472273">
    <property type="component" value="Unplaced"/>
</dbReference>
<dbReference type="AlphaFoldDB" id="A0A670ZI67"/>
<evidence type="ECO:0000259" key="2">
    <source>
        <dbReference type="PROSITE" id="PS50988"/>
    </source>
</evidence>
<evidence type="ECO:0000313" key="3">
    <source>
        <dbReference type="Ensembl" id="ENSPTXP00000022482.1"/>
    </source>
</evidence>
<feature type="region of interest" description="Disordered" evidence="1">
    <location>
        <begin position="170"/>
        <end position="189"/>
    </location>
</feature>
<dbReference type="GO" id="GO:0003720">
    <property type="term" value="F:telomerase activity"/>
    <property type="evidence" value="ECO:0007669"/>
    <property type="project" value="TreeGrafter"/>
</dbReference>
<feature type="domain" description="TROVE" evidence="2">
    <location>
        <begin position="18"/>
        <end position="288"/>
    </location>
</feature>
<evidence type="ECO:0000256" key="1">
    <source>
        <dbReference type="SAM" id="MobiDB-lite"/>
    </source>
</evidence>
<dbReference type="GO" id="GO:0005697">
    <property type="term" value="C:telomerase holoenzyme complex"/>
    <property type="evidence" value="ECO:0007669"/>
    <property type="project" value="TreeGrafter"/>
</dbReference>
<proteinExistence type="predicted"/>
<dbReference type="Ensembl" id="ENSPTXT00000023171.1">
    <property type="protein sequence ID" value="ENSPTXP00000022482.1"/>
    <property type="gene ID" value="ENSPTXG00000015561.1"/>
</dbReference>
<feature type="compositionally biased region" description="Basic residues" evidence="1">
    <location>
        <begin position="170"/>
        <end position="182"/>
    </location>
</feature>
<name>A0A670ZI67_PSETE</name>
<accession>A0A670ZI67</accession>
<dbReference type="GO" id="GO:0000722">
    <property type="term" value="P:telomere maintenance via recombination"/>
    <property type="evidence" value="ECO:0007669"/>
    <property type="project" value="TreeGrafter"/>
</dbReference>
<organism evidence="3 4">
    <name type="scientific">Pseudonaja textilis</name>
    <name type="common">Eastern brown snake</name>
    <dbReference type="NCBI Taxonomy" id="8673"/>
    <lineage>
        <taxon>Eukaryota</taxon>
        <taxon>Metazoa</taxon>
        <taxon>Chordata</taxon>
        <taxon>Craniata</taxon>
        <taxon>Vertebrata</taxon>
        <taxon>Euteleostomi</taxon>
        <taxon>Lepidosauria</taxon>
        <taxon>Squamata</taxon>
        <taxon>Bifurcata</taxon>
        <taxon>Unidentata</taxon>
        <taxon>Episquamata</taxon>
        <taxon>Toxicofera</taxon>
        <taxon>Serpentes</taxon>
        <taxon>Colubroidea</taxon>
        <taxon>Elapidae</taxon>
        <taxon>Hydrophiinae</taxon>
        <taxon>Pseudonaja</taxon>
    </lineage>
</organism>
<dbReference type="PROSITE" id="PS50988">
    <property type="entry name" value="TROVE"/>
    <property type="match status" value="1"/>
</dbReference>
<keyword evidence="4" id="KW-1185">Reference proteome</keyword>
<dbReference type="InterPro" id="IPR037214">
    <property type="entry name" value="TROVE_dom_sf"/>
</dbReference>
<reference evidence="3" key="1">
    <citation type="submission" date="2025-08" db="UniProtKB">
        <authorList>
            <consortium name="Ensembl"/>
        </authorList>
    </citation>
    <scope>IDENTIFICATION</scope>
</reference>
<protein>
    <recommendedName>
        <fullName evidence="2">TROVE domain-containing protein</fullName>
    </recommendedName>
</protein>
<dbReference type="GeneTree" id="ENSGT00940000167043"/>
<dbReference type="PANTHER" id="PTHR44791">
    <property type="entry name" value="TELOMERASE PROTEIN COMPONENT 1 TEP1"/>
    <property type="match status" value="1"/>
</dbReference>
<reference evidence="3" key="2">
    <citation type="submission" date="2025-09" db="UniProtKB">
        <authorList>
            <consortium name="Ensembl"/>
        </authorList>
    </citation>
    <scope>IDENTIFICATION</scope>
</reference>
<evidence type="ECO:0000313" key="4">
    <source>
        <dbReference type="Proteomes" id="UP000472273"/>
    </source>
</evidence>
<dbReference type="PANTHER" id="PTHR44791:SF1">
    <property type="entry name" value="TELOMERASE PROTEIN COMPONENT 1"/>
    <property type="match status" value="1"/>
</dbReference>
<dbReference type="SUPFAM" id="SSF140864">
    <property type="entry name" value="TROVE domain-like"/>
    <property type="match status" value="1"/>
</dbReference>